<protein>
    <recommendedName>
        <fullName evidence="5">Glycosyl hydrolase</fullName>
    </recommendedName>
</protein>
<keyword evidence="2" id="KW-0732">Signal</keyword>
<sequence length="614" mass="69648">MKTVSVFLIALLGWGGNTMAQPGTPETPLAVVKRIGDKLIRDTPFRYQLVPRPVGQTFNGLHVVDFGRSLTLGKPAVAYAYTHLTSPQAQTLTMQVEHNDGCKIWLNGQVVYEKEGDHTIKLEHEERSIELPNQLQLTLKQGPNQLLIKSETRGNEWRVYLQPPSQKGAILAQKINYPAIGLSNVPDVDPRVAKMTNWLIMGPFANPVTANTRTGLRTAYGPEKEIRFGRMYAGLDSPVTWTIPKVDVLGDLIDSKEWGTNYHWNYHNGGVAWAMQHLAELSGQKQYNEYASRFCDFQLESIPFVSHQVGALNAVTSANYHLVNTPLLDFTLAPSIPFVYRLRQQPTFARRSEYVQFIDNMLHYAQKEQLRLPGSGIYTRTTPEKYTTWVDDMFMGIPFLVQASRYVTDPAQKKAFLDDAANQVIGFNEQVWDADANLYMHARYSNRPAKLPHWSRANGWAVWAMSEVLMNLPADHPRYKPILNHFRKHMESLARWQDKSGFWLNVLDRPDSPKEVSGTAIFAMGMARGIQHGWLDAKRYKSAVMNAWEALKTQVEPDGTVHNICMGTMCSEDVNYYLTRPFYDNDTHGLFAVLFAGIEIEKMLNNQPPTQSGR</sequence>
<name>A0A7J5TVV4_9BACT</name>
<evidence type="ECO:0008006" key="5">
    <source>
        <dbReference type="Google" id="ProtNLM"/>
    </source>
</evidence>
<dbReference type="Gene3D" id="1.50.10.10">
    <property type="match status" value="1"/>
</dbReference>
<keyword evidence="4" id="KW-1185">Reference proteome</keyword>
<dbReference type="AlphaFoldDB" id="A0A7J5TVV4"/>
<dbReference type="RefSeq" id="WP_152126341.1">
    <property type="nucleotide sequence ID" value="NZ_WELI01000011.1"/>
</dbReference>
<accession>A0A7J5TVV4</accession>
<proteinExistence type="predicted"/>
<evidence type="ECO:0000256" key="2">
    <source>
        <dbReference type="SAM" id="SignalP"/>
    </source>
</evidence>
<dbReference type="InterPro" id="IPR010905">
    <property type="entry name" value="Glyco_hydro_88"/>
</dbReference>
<feature type="chain" id="PRO_5029714806" description="Glycosyl hydrolase" evidence="2">
    <location>
        <begin position="21"/>
        <end position="614"/>
    </location>
</feature>
<dbReference type="Proteomes" id="UP000488299">
    <property type="component" value="Unassembled WGS sequence"/>
</dbReference>
<evidence type="ECO:0000313" key="3">
    <source>
        <dbReference type="EMBL" id="KAB7727262.1"/>
    </source>
</evidence>
<dbReference type="PANTHER" id="PTHR33886">
    <property type="entry name" value="UNSATURATED RHAMNOGALACTURONAN HYDROLASE (EUROFUNG)"/>
    <property type="match status" value="1"/>
</dbReference>
<keyword evidence="1" id="KW-0378">Hydrolase</keyword>
<dbReference type="GO" id="GO:0016787">
    <property type="term" value="F:hydrolase activity"/>
    <property type="evidence" value="ECO:0007669"/>
    <property type="project" value="UniProtKB-KW"/>
</dbReference>
<dbReference type="InterPro" id="IPR008928">
    <property type="entry name" value="6-hairpin_glycosidase_sf"/>
</dbReference>
<dbReference type="EMBL" id="WELI01000011">
    <property type="protein sequence ID" value="KAB7727262.1"/>
    <property type="molecule type" value="Genomic_DNA"/>
</dbReference>
<feature type="signal peptide" evidence="2">
    <location>
        <begin position="1"/>
        <end position="20"/>
    </location>
</feature>
<dbReference type="PANTHER" id="PTHR33886:SF8">
    <property type="entry name" value="UNSATURATED RHAMNOGALACTURONAN HYDROLASE (EUROFUNG)"/>
    <property type="match status" value="1"/>
</dbReference>
<reference evidence="3 4" key="1">
    <citation type="submission" date="2019-10" db="EMBL/GenBank/DDBJ databases">
        <title>Rudanella paleaurantiibacter sp. nov., isolated from sludge.</title>
        <authorList>
            <person name="Xu S.Q."/>
        </authorList>
    </citation>
    <scope>NUCLEOTIDE SEQUENCE [LARGE SCALE GENOMIC DNA]</scope>
    <source>
        <strain evidence="3 4">HX-22-17</strain>
    </source>
</reference>
<dbReference type="SUPFAM" id="SSF48208">
    <property type="entry name" value="Six-hairpin glycosidases"/>
    <property type="match status" value="1"/>
</dbReference>
<comment type="caution">
    <text evidence="3">The sequence shown here is derived from an EMBL/GenBank/DDBJ whole genome shotgun (WGS) entry which is preliminary data.</text>
</comment>
<organism evidence="3 4">
    <name type="scientific">Rudanella paleaurantiibacter</name>
    <dbReference type="NCBI Taxonomy" id="2614655"/>
    <lineage>
        <taxon>Bacteria</taxon>
        <taxon>Pseudomonadati</taxon>
        <taxon>Bacteroidota</taxon>
        <taxon>Cytophagia</taxon>
        <taxon>Cytophagales</taxon>
        <taxon>Cytophagaceae</taxon>
        <taxon>Rudanella</taxon>
    </lineage>
</organism>
<dbReference type="InterPro" id="IPR012341">
    <property type="entry name" value="6hp_glycosidase-like_sf"/>
</dbReference>
<evidence type="ECO:0000256" key="1">
    <source>
        <dbReference type="ARBA" id="ARBA00022801"/>
    </source>
</evidence>
<dbReference type="Pfam" id="PF07470">
    <property type="entry name" value="Glyco_hydro_88"/>
    <property type="match status" value="1"/>
</dbReference>
<dbReference type="GO" id="GO:0005975">
    <property type="term" value="P:carbohydrate metabolic process"/>
    <property type="evidence" value="ECO:0007669"/>
    <property type="project" value="InterPro"/>
</dbReference>
<dbReference type="InterPro" id="IPR052043">
    <property type="entry name" value="PolySaccharide_Degr_Enz"/>
</dbReference>
<gene>
    <name evidence="3" type="ORF">F5984_21780</name>
</gene>
<evidence type="ECO:0000313" key="4">
    <source>
        <dbReference type="Proteomes" id="UP000488299"/>
    </source>
</evidence>